<sequence length="70" mass="8022">MCGGGVKSKIVYSLGILHKLQNLFDGGLSTLRKVILKLGFRRQKCRDNRRMLMATIRMKKNLIFKGDIKI</sequence>
<keyword evidence="2" id="KW-1185">Reference proteome</keyword>
<accession>A0AAN7S889</accession>
<reference evidence="2" key="1">
    <citation type="submission" date="2023-01" db="EMBL/GenBank/DDBJ databases">
        <title>Key to firefly adult light organ development and bioluminescence: homeobox transcription factors regulate luciferase expression and transportation to peroxisome.</title>
        <authorList>
            <person name="Fu X."/>
        </authorList>
    </citation>
    <scope>NUCLEOTIDE SEQUENCE [LARGE SCALE GENOMIC DNA]</scope>
</reference>
<dbReference type="AlphaFoldDB" id="A0AAN7S889"/>
<gene>
    <name evidence="1" type="ORF">RN001_009662</name>
</gene>
<name>A0AAN7S889_9COLE</name>
<evidence type="ECO:0000313" key="1">
    <source>
        <dbReference type="EMBL" id="KAK4877156.1"/>
    </source>
</evidence>
<evidence type="ECO:0000313" key="2">
    <source>
        <dbReference type="Proteomes" id="UP001353858"/>
    </source>
</evidence>
<organism evidence="1 2">
    <name type="scientific">Aquatica leii</name>
    <dbReference type="NCBI Taxonomy" id="1421715"/>
    <lineage>
        <taxon>Eukaryota</taxon>
        <taxon>Metazoa</taxon>
        <taxon>Ecdysozoa</taxon>
        <taxon>Arthropoda</taxon>
        <taxon>Hexapoda</taxon>
        <taxon>Insecta</taxon>
        <taxon>Pterygota</taxon>
        <taxon>Neoptera</taxon>
        <taxon>Endopterygota</taxon>
        <taxon>Coleoptera</taxon>
        <taxon>Polyphaga</taxon>
        <taxon>Elateriformia</taxon>
        <taxon>Elateroidea</taxon>
        <taxon>Lampyridae</taxon>
        <taxon>Luciolinae</taxon>
        <taxon>Aquatica</taxon>
    </lineage>
</organism>
<comment type="caution">
    <text evidence="1">The sequence shown here is derived from an EMBL/GenBank/DDBJ whole genome shotgun (WGS) entry which is preliminary data.</text>
</comment>
<protein>
    <submittedName>
        <fullName evidence="1">Uncharacterized protein</fullName>
    </submittedName>
</protein>
<dbReference type="EMBL" id="JARPUR010000004">
    <property type="protein sequence ID" value="KAK4877156.1"/>
    <property type="molecule type" value="Genomic_DNA"/>
</dbReference>
<dbReference type="Proteomes" id="UP001353858">
    <property type="component" value="Unassembled WGS sequence"/>
</dbReference>
<proteinExistence type="predicted"/>